<dbReference type="Proteomes" id="UP000231987">
    <property type="component" value="Unassembled WGS sequence"/>
</dbReference>
<protein>
    <recommendedName>
        <fullName evidence="3">Phospholipase D</fullName>
    </recommendedName>
</protein>
<evidence type="ECO:0000313" key="1">
    <source>
        <dbReference type="EMBL" id="PJR10692.1"/>
    </source>
</evidence>
<name>A0A2J0YUT4_RHIML</name>
<gene>
    <name evidence="1" type="ORF">CEJ86_28980</name>
</gene>
<accession>A0A2J0YUT4</accession>
<sequence length="599" mass="65754">MSFRKNDRLSIFGALRPDEGQTVSRAVVATYSLDLIAMLGLVLALGGDAEVEFENSPLGLVQAFDRVRGKLQVIHQLGRIVAPRAHRCVLPLLDTMVSAIVTNEREQSWHPKVALIRYEGDVVQWRFWIGSRNLTGSSDLDAGLLLVSSREKSARVIPDIANLARDLLRESSLTTEELEELGTAKWVAPPGITVRSLLWRRPGETRRFVGTPLLGRGERASAVSPFIDRTGLAEVLKAGCAKVTLLTTDMAAGDCSPVKGVAFRTATAPEPEAEVSVEQQIDDKVGEFIELPPAGVHAKLLAVTKGDRTALLLGSANLTERGLIGPNAEAVAILDLKNPALAETLHEFVHSGFEFRKVEIDEKLAEQERARRQLDEQISMLLECDFSLAYDEEGLLLRIGEGADEALAAARFEASPFLDPNVWVDLSSAVRTVRLLKSVVSLSEQTSLVTFRASSIADPIIQRSWVLSLPVDGMDDERRDRALLARYVGASRFRDWLRSLLDGVDGTAGQRWSEPLPGGEPGDALRLSEMFTLETMLSAWARDPRAFERRIAGMMTMLESFREAFQALPDEEERRAALDDLNDVQPFLQAVHGAVHGGA</sequence>
<dbReference type="EMBL" id="NJGD01000022">
    <property type="protein sequence ID" value="PJR10692.1"/>
    <property type="molecule type" value="Genomic_DNA"/>
</dbReference>
<evidence type="ECO:0000313" key="2">
    <source>
        <dbReference type="Proteomes" id="UP000231987"/>
    </source>
</evidence>
<dbReference type="AlphaFoldDB" id="A0A2J0YUT4"/>
<dbReference type="RefSeq" id="WP_100674506.1">
    <property type="nucleotide sequence ID" value="NZ_NJGD01000022.1"/>
</dbReference>
<reference evidence="1 2" key="1">
    <citation type="submission" date="2017-06" db="EMBL/GenBank/DDBJ databases">
        <title>Ensifer strains isolated from leguminous trees and herbs display diverse denitrification phenotypes with some acting as strong N2O sinks.</title>
        <authorList>
            <person name="Woliy K."/>
            <person name="Mania D."/>
            <person name="Bakken L.R."/>
            <person name="Frostegard A."/>
        </authorList>
    </citation>
    <scope>NUCLEOTIDE SEQUENCE [LARGE SCALE GENOMIC DNA]</scope>
    <source>
        <strain evidence="1 2">AC50a</strain>
    </source>
</reference>
<comment type="caution">
    <text evidence="1">The sequence shown here is derived from an EMBL/GenBank/DDBJ whole genome shotgun (WGS) entry which is preliminary data.</text>
</comment>
<dbReference type="Gene3D" id="3.30.870.10">
    <property type="entry name" value="Endonuclease Chain A"/>
    <property type="match status" value="1"/>
</dbReference>
<dbReference type="CDD" id="cd09176">
    <property type="entry name" value="PLDc_unchar6"/>
    <property type="match status" value="1"/>
</dbReference>
<organism evidence="1 2">
    <name type="scientific">Rhizobium meliloti</name>
    <name type="common">Ensifer meliloti</name>
    <name type="synonym">Sinorhizobium meliloti</name>
    <dbReference type="NCBI Taxonomy" id="382"/>
    <lineage>
        <taxon>Bacteria</taxon>
        <taxon>Pseudomonadati</taxon>
        <taxon>Pseudomonadota</taxon>
        <taxon>Alphaproteobacteria</taxon>
        <taxon>Hyphomicrobiales</taxon>
        <taxon>Rhizobiaceae</taxon>
        <taxon>Sinorhizobium/Ensifer group</taxon>
        <taxon>Sinorhizobium</taxon>
    </lineage>
</organism>
<dbReference type="InterPro" id="IPR059166">
    <property type="entry name" value="PLD-like_cat"/>
</dbReference>
<proteinExistence type="predicted"/>
<evidence type="ECO:0008006" key="3">
    <source>
        <dbReference type="Google" id="ProtNLM"/>
    </source>
</evidence>